<evidence type="ECO:0000313" key="6">
    <source>
        <dbReference type="Proteomes" id="UP001168640"/>
    </source>
</evidence>
<dbReference type="SUPFAM" id="SSF53383">
    <property type="entry name" value="PLP-dependent transferases"/>
    <property type="match status" value="1"/>
</dbReference>
<dbReference type="InterPro" id="IPR050103">
    <property type="entry name" value="Class-III_PLP-dep_AT"/>
</dbReference>
<evidence type="ECO:0000256" key="1">
    <source>
        <dbReference type="ARBA" id="ARBA00001933"/>
    </source>
</evidence>
<dbReference type="GO" id="GO:0008483">
    <property type="term" value="F:transaminase activity"/>
    <property type="evidence" value="ECO:0007669"/>
    <property type="project" value="UniProtKB-KW"/>
</dbReference>
<protein>
    <submittedName>
        <fullName evidence="5">Aminotransferase class III-fold pyridoxal phosphate-dependent enzyme</fullName>
    </submittedName>
</protein>
<dbReference type="Gene3D" id="3.90.1200.10">
    <property type="match status" value="1"/>
</dbReference>
<dbReference type="InterPro" id="IPR015421">
    <property type="entry name" value="PyrdxlP-dep_Trfase_major"/>
</dbReference>
<evidence type="ECO:0000313" key="5">
    <source>
        <dbReference type="EMBL" id="MDO3722662.1"/>
    </source>
</evidence>
<dbReference type="RefSeq" id="WP_302910289.1">
    <property type="nucleotide sequence ID" value="NZ_JAUMIS010000002.1"/>
</dbReference>
<dbReference type="Gene3D" id="3.40.640.10">
    <property type="entry name" value="Type I PLP-dependent aspartate aminotransferase-like (Major domain)"/>
    <property type="match status" value="1"/>
</dbReference>
<sequence>MATKQAVLQQYQKMLFPGRTTRLQEAGIDFVPDWREGYRYRDMDGHELMDLHLNGGTFNLGHRHPELVKALRDASDRYDIGNHHFPSEPKTRLATALLDTMPDTLSNVVFTPSGSEANDLAIKVARRCTGRRNVLCFAAGYHGRSGLSGAAGDDETARAFLSDYPAEFIKVPFNDLEAMTSVIARRDVALVLIEPLPATFGFPLPAPDFLPAVQALCRQHGTLLALDEVQTGLGRSGKPWACQHWDLEPDMLITGKGLSGGLYPMAAVAMNERCASWTQQDGWGYVSTFGGSDLGCMVALKALELSLAPSTLTNVQQQAAFLRAGLDELRQRFPALRSIRQLGLIIGLEFDSATTCKIMIKALYDQGVWAMLAGFDQRVLQFKPGLLVDRSYCSEVLVRLEKALIWHLNHVSDLIMENVPLAPAVRGETESLARQAAAHWLNEPVELSLLKLRENAVYKVTDAAGQSHVLRVHRPGYHSRDAIESELAWMQALRRDGFKVPEVVPTLQGDAVIEHKGRCFSMVSWLDGELFNQLGEVPTGVIAELKSRYHALGSLAGRLHNQGSRWQPPQRFRRPEWDIEGLLGDNPNWGRFWDHPMLSRTQRRQLLKARNVLRILLQQLGQTDDCYGLIHGDFLPENILQHEGELALIDFDDCGYGWFMFEMATSLFPLSAEPYFDELVDAYVSGYRSERHFSDEHLEIFPAFLLLRGMTYIGWLMERGATLKHRDELSREIINGICEATPKLLDELNNAQRFGIALLTRWQELRLPKPTGPAVS</sequence>
<dbReference type="InterPro" id="IPR011009">
    <property type="entry name" value="Kinase-like_dom_sf"/>
</dbReference>
<evidence type="ECO:0000256" key="3">
    <source>
        <dbReference type="ARBA" id="ARBA00022898"/>
    </source>
</evidence>
<dbReference type="InterPro" id="IPR002575">
    <property type="entry name" value="Aminoglycoside_PTrfase"/>
</dbReference>
<reference evidence="5" key="1">
    <citation type="submission" date="2023-07" db="EMBL/GenBank/DDBJ databases">
        <title>Marinobacter sp. chi1 genome sequencing and assembly.</title>
        <authorList>
            <person name="Park S."/>
        </authorList>
    </citation>
    <scope>NUCLEOTIDE SEQUENCE</scope>
    <source>
        <strain evidence="5">Chi1</strain>
    </source>
</reference>
<evidence type="ECO:0000256" key="2">
    <source>
        <dbReference type="ARBA" id="ARBA00022576"/>
    </source>
</evidence>
<accession>A0ABT8W350</accession>
<name>A0ABT8W350_9GAMM</name>
<dbReference type="Pfam" id="PF00202">
    <property type="entry name" value="Aminotran_3"/>
    <property type="match status" value="1"/>
</dbReference>
<keyword evidence="2 5" id="KW-0032">Aminotransferase</keyword>
<proteinExistence type="predicted"/>
<dbReference type="CDD" id="cd00610">
    <property type="entry name" value="OAT_like"/>
    <property type="match status" value="1"/>
</dbReference>
<keyword evidence="3" id="KW-0663">Pyridoxal phosphate</keyword>
<dbReference type="PANTHER" id="PTHR11986:SF112">
    <property type="entry name" value="PUTRESCINE AMINOTRANSFERASE"/>
    <property type="match status" value="1"/>
</dbReference>
<dbReference type="InterPro" id="IPR015424">
    <property type="entry name" value="PyrdxlP-dep_Trfase"/>
</dbReference>
<dbReference type="Gene3D" id="3.30.200.20">
    <property type="entry name" value="Phosphorylase Kinase, domain 1"/>
    <property type="match status" value="1"/>
</dbReference>
<comment type="caution">
    <text evidence="5">The sequence shown here is derived from an EMBL/GenBank/DDBJ whole genome shotgun (WGS) entry which is preliminary data.</text>
</comment>
<keyword evidence="2 5" id="KW-0808">Transferase</keyword>
<feature type="domain" description="Aminoglycoside phosphotransferase" evidence="4">
    <location>
        <begin position="453"/>
        <end position="691"/>
    </location>
</feature>
<organism evidence="5 6">
    <name type="scientific">Marinobacter suaedae</name>
    <dbReference type="NCBI Taxonomy" id="3057675"/>
    <lineage>
        <taxon>Bacteria</taxon>
        <taxon>Pseudomonadati</taxon>
        <taxon>Pseudomonadota</taxon>
        <taxon>Gammaproteobacteria</taxon>
        <taxon>Pseudomonadales</taxon>
        <taxon>Marinobacteraceae</taxon>
        <taxon>Marinobacter</taxon>
    </lineage>
</organism>
<dbReference type="InterPro" id="IPR049704">
    <property type="entry name" value="Aminotrans_3_PPA_site"/>
</dbReference>
<dbReference type="PROSITE" id="PS00600">
    <property type="entry name" value="AA_TRANSFER_CLASS_3"/>
    <property type="match status" value="1"/>
</dbReference>
<dbReference type="PANTHER" id="PTHR11986">
    <property type="entry name" value="AMINOTRANSFERASE CLASS III"/>
    <property type="match status" value="1"/>
</dbReference>
<dbReference type="Pfam" id="PF01636">
    <property type="entry name" value="APH"/>
    <property type="match status" value="1"/>
</dbReference>
<dbReference type="Gene3D" id="3.90.1150.10">
    <property type="entry name" value="Aspartate Aminotransferase, domain 1"/>
    <property type="match status" value="1"/>
</dbReference>
<comment type="cofactor">
    <cofactor evidence="1">
        <name>pyridoxal 5'-phosphate</name>
        <dbReference type="ChEBI" id="CHEBI:597326"/>
    </cofactor>
</comment>
<dbReference type="InterPro" id="IPR005814">
    <property type="entry name" value="Aminotrans_3"/>
</dbReference>
<dbReference type="InterPro" id="IPR015422">
    <property type="entry name" value="PyrdxlP-dep_Trfase_small"/>
</dbReference>
<dbReference type="Proteomes" id="UP001168640">
    <property type="component" value="Unassembled WGS sequence"/>
</dbReference>
<keyword evidence="6" id="KW-1185">Reference proteome</keyword>
<gene>
    <name evidence="5" type="ORF">QVZ43_13125</name>
</gene>
<dbReference type="EMBL" id="JAUMIS010000002">
    <property type="protein sequence ID" value="MDO3722662.1"/>
    <property type="molecule type" value="Genomic_DNA"/>
</dbReference>
<dbReference type="SUPFAM" id="SSF56112">
    <property type="entry name" value="Protein kinase-like (PK-like)"/>
    <property type="match status" value="1"/>
</dbReference>
<evidence type="ECO:0000259" key="4">
    <source>
        <dbReference type="Pfam" id="PF01636"/>
    </source>
</evidence>